<sequence length="243" mass="27982">MRINTDLISKCAQYLNALNQYHIDMRGYKIPFIENLNATNDQFSTIDLTDNEIARLENLPGLLRLETLLLSNNRIAKVDPTYAEMCPKLESLVLTNNKISNFQEIDNIATGSKGTLLRLSLVGNIVTNLPNYRMYTINKMPHLRVLDFQKVTQKEKQAAKKLFEDSSILGKQIIKEMQARQQEIDESLRKEAKSSKNLIGIQDEAINHKIRELEEKILNAQSLDEIQVLEKQIKELEDQKELQ</sequence>
<protein>
    <submittedName>
        <fullName evidence="6">Uncharacterized protein</fullName>
    </submittedName>
</protein>
<dbReference type="OMA" id="CHLEDYR"/>
<dbReference type="GO" id="GO:0000398">
    <property type="term" value="P:mRNA splicing, via spliceosome"/>
    <property type="evidence" value="ECO:0007669"/>
    <property type="project" value="InterPro"/>
</dbReference>
<evidence type="ECO:0000313" key="6">
    <source>
        <dbReference type="EMBL" id="CDW74607.1"/>
    </source>
</evidence>
<dbReference type="EMBL" id="CCKQ01003493">
    <property type="protein sequence ID" value="CDW74607.1"/>
    <property type="molecule type" value="Genomic_DNA"/>
</dbReference>
<dbReference type="Proteomes" id="UP000039865">
    <property type="component" value="Unassembled WGS sequence"/>
</dbReference>
<accession>A0A077ZY90</accession>
<keyword evidence="2" id="KW-0433">Leucine-rich repeat</keyword>
<dbReference type="Pfam" id="PF14580">
    <property type="entry name" value="LRR_9"/>
    <property type="match status" value="1"/>
</dbReference>
<evidence type="ECO:0000256" key="2">
    <source>
        <dbReference type="ARBA" id="ARBA00022614"/>
    </source>
</evidence>
<organism evidence="6 7">
    <name type="scientific">Stylonychia lemnae</name>
    <name type="common">Ciliate</name>
    <dbReference type="NCBI Taxonomy" id="5949"/>
    <lineage>
        <taxon>Eukaryota</taxon>
        <taxon>Sar</taxon>
        <taxon>Alveolata</taxon>
        <taxon>Ciliophora</taxon>
        <taxon>Intramacronucleata</taxon>
        <taxon>Spirotrichea</taxon>
        <taxon>Stichotrichia</taxon>
        <taxon>Sporadotrichida</taxon>
        <taxon>Oxytrichidae</taxon>
        <taxon>Stylonychinae</taxon>
        <taxon>Stylonychia</taxon>
    </lineage>
</organism>
<keyword evidence="7" id="KW-1185">Reference proteome</keyword>
<comment type="similarity">
    <text evidence="5">Belongs to the U2 small nuclear ribonucleoprotein A family.</text>
</comment>
<gene>
    <name evidence="6" type="primary">Contig8266.g8813</name>
    <name evidence="6" type="ORF">STYLEM_3588</name>
</gene>
<dbReference type="InterPro" id="IPR044640">
    <property type="entry name" value="RU2A"/>
</dbReference>
<dbReference type="PROSITE" id="PS51450">
    <property type="entry name" value="LRR"/>
    <property type="match status" value="1"/>
</dbReference>
<comment type="subcellular location">
    <subcellularLocation>
        <location evidence="1">Nucleus</location>
    </subcellularLocation>
</comment>
<dbReference type="Gene3D" id="3.80.10.10">
    <property type="entry name" value="Ribonuclease Inhibitor"/>
    <property type="match status" value="1"/>
</dbReference>
<evidence type="ECO:0000256" key="5">
    <source>
        <dbReference type="ARBA" id="ARBA00024196"/>
    </source>
</evidence>
<dbReference type="GO" id="GO:0005634">
    <property type="term" value="C:nucleus"/>
    <property type="evidence" value="ECO:0007669"/>
    <property type="project" value="UniProtKB-SubCell"/>
</dbReference>
<evidence type="ECO:0000256" key="1">
    <source>
        <dbReference type="ARBA" id="ARBA00004123"/>
    </source>
</evidence>
<dbReference type="GO" id="GO:0030620">
    <property type="term" value="F:U2 snRNA binding"/>
    <property type="evidence" value="ECO:0007669"/>
    <property type="project" value="InterPro"/>
</dbReference>
<dbReference type="InParanoid" id="A0A077ZY90"/>
<reference evidence="6 7" key="1">
    <citation type="submission" date="2014-06" db="EMBL/GenBank/DDBJ databases">
        <authorList>
            <person name="Swart Estienne"/>
        </authorList>
    </citation>
    <scope>NUCLEOTIDE SEQUENCE [LARGE SCALE GENOMIC DNA]</scope>
    <source>
        <strain evidence="6 7">130c</strain>
    </source>
</reference>
<dbReference type="FunFam" id="3.80.10.10:FF:000026">
    <property type="entry name" value="U2 small nuclear ribonucleoprotein A"/>
    <property type="match status" value="1"/>
</dbReference>
<dbReference type="AlphaFoldDB" id="A0A077ZY90"/>
<name>A0A077ZY90_STYLE</name>
<dbReference type="OrthoDB" id="433501at2759"/>
<keyword evidence="3" id="KW-0677">Repeat</keyword>
<evidence type="ECO:0000256" key="3">
    <source>
        <dbReference type="ARBA" id="ARBA00022737"/>
    </source>
</evidence>
<keyword evidence="4" id="KW-0539">Nucleus</keyword>
<dbReference type="SUPFAM" id="SSF52058">
    <property type="entry name" value="L domain-like"/>
    <property type="match status" value="1"/>
</dbReference>
<evidence type="ECO:0000256" key="4">
    <source>
        <dbReference type="ARBA" id="ARBA00023242"/>
    </source>
</evidence>
<dbReference type="PANTHER" id="PTHR10552">
    <property type="entry name" value="U2 SMALL NUCLEAR RIBONUCLEOPROTEIN A"/>
    <property type="match status" value="1"/>
</dbReference>
<evidence type="ECO:0000313" key="7">
    <source>
        <dbReference type="Proteomes" id="UP000039865"/>
    </source>
</evidence>
<dbReference type="InterPro" id="IPR032675">
    <property type="entry name" value="LRR_dom_sf"/>
</dbReference>
<dbReference type="PANTHER" id="PTHR10552:SF6">
    <property type="entry name" value="U2 SMALL NUCLEAR RIBONUCLEOPROTEIN A"/>
    <property type="match status" value="1"/>
</dbReference>
<dbReference type="InterPro" id="IPR001611">
    <property type="entry name" value="Leu-rich_rpt"/>
</dbReference>
<dbReference type="FunCoup" id="A0A077ZY90">
    <property type="interactions" value="677"/>
</dbReference>
<proteinExistence type="inferred from homology"/>